<comment type="caution">
    <text evidence="2">The sequence shown here is derived from an EMBL/GenBank/DDBJ whole genome shotgun (WGS) entry which is preliminary data.</text>
</comment>
<protein>
    <submittedName>
        <fullName evidence="2">Uncharacterized protein</fullName>
    </submittedName>
</protein>
<name>A0A9D4F9C3_DREPO</name>
<dbReference type="EMBL" id="JAIWYP010000007">
    <property type="protein sequence ID" value="KAH3793649.1"/>
    <property type="molecule type" value="Genomic_DNA"/>
</dbReference>
<evidence type="ECO:0000313" key="3">
    <source>
        <dbReference type="Proteomes" id="UP000828390"/>
    </source>
</evidence>
<dbReference type="AlphaFoldDB" id="A0A9D4F9C3"/>
<sequence length="112" mass="13257">MMVADKRVEKMLFTRTLAKTLTETGLMLAVGRRQTIRLPPFIGLWPSGQDVDRNRLMLSVGRRQIIWRPPYVGLCPRTLLMELWLCIDRRLTIWHPPYFALWLVVCPLLLYY</sequence>
<reference evidence="2" key="2">
    <citation type="submission" date="2020-11" db="EMBL/GenBank/DDBJ databases">
        <authorList>
            <person name="McCartney M.A."/>
            <person name="Auch B."/>
            <person name="Kono T."/>
            <person name="Mallez S."/>
            <person name="Becker A."/>
            <person name="Gohl D.M."/>
            <person name="Silverstein K.A.T."/>
            <person name="Koren S."/>
            <person name="Bechman K.B."/>
            <person name="Herman A."/>
            <person name="Abrahante J.E."/>
            <person name="Garbe J."/>
        </authorList>
    </citation>
    <scope>NUCLEOTIDE SEQUENCE</scope>
    <source>
        <strain evidence="2">Duluth1</strain>
        <tissue evidence="2">Whole animal</tissue>
    </source>
</reference>
<keyword evidence="1" id="KW-0472">Membrane</keyword>
<gene>
    <name evidence="2" type="ORF">DPMN_147165</name>
</gene>
<keyword evidence="3" id="KW-1185">Reference proteome</keyword>
<feature type="transmembrane region" description="Helical" evidence="1">
    <location>
        <begin position="91"/>
        <end position="111"/>
    </location>
</feature>
<keyword evidence="1" id="KW-1133">Transmembrane helix</keyword>
<evidence type="ECO:0000313" key="2">
    <source>
        <dbReference type="EMBL" id="KAH3793649.1"/>
    </source>
</evidence>
<evidence type="ECO:0000256" key="1">
    <source>
        <dbReference type="SAM" id="Phobius"/>
    </source>
</evidence>
<organism evidence="2 3">
    <name type="scientific">Dreissena polymorpha</name>
    <name type="common">Zebra mussel</name>
    <name type="synonym">Mytilus polymorpha</name>
    <dbReference type="NCBI Taxonomy" id="45954"/>
    <lineage>
        <taxon>Eukaryota</taxon>
        <taxon>Metazoa</taxon>
        <taxon>Spiralia</taxon>
        <taxon>Lophotrochozoa</taxon>
        <taxon>Mollusca</taxon>
        <taxon>Bivalvia</taxon>
        <taxon>Autobranchia</taxon>
        <taxon>Heteroconchia</taxon>
        <taxon>Euheterodonta</taxon>
        <taxon>Imparidentia</taxon>
        <taxon>Neoheterodontei</taxon>
        <taxon>Myida</taxon>
        <taxon>Dreissenoidea</taxon>
        <taxon>Dreissenidae</taxon>
        <taxon>Dreissena</taxon>
    </lineage>
</organism>
<reference evidence="2" key="1">
    <citation type="journal article" date="2019" name="bioRxiv">
        <title>The Genome of the Zebra Mussel, Dreissena polymorpha: A Resource for Invasive Species Research.</title>
        <authorList>
            <person name="McCartney M.A."/>
            <person name="Auch B."/>
            <person name="Kono T."/>
            <person name="Mallez S."/>
            <person name="Zhang Y."/>
            <person name="Obille A."/>
            <person name="Becker A."/>
            <person name="Abrahante J.E."/>
            <person name="Garbe J."/>
            <person name="Badalamenti J.P."/>
            <person name="Herman A."/>
            <person name="Mangelson H."/>
            <person name="Liachko I."/>
            <person name="Sullivan S."/>
            <person name="Sone E.D."/>
            <person name="Koren S."/>
            <person name="Silverstein K.A.T."/>
            <person name="Beckman K.B."/>
            <person name="Gohl D.M."/>
        </authorList>
    </citation>
    <scope>NUCLEOTIDE SEQUENCE</scope>
    <source>
        <strain evidence="2">Duluth1</strain>
        <tissue evidence="2">Whole animal</tissue>
    </source>
</reference>
<keyword evidence="1" id="KW-0812">Transmembrane</keyword>
<accession>A0A9D4F9C3</accession>
<proteinExistence type="predicted"/>
<dbReference type="Proteomes" id="UP000828390">
    <property type="component" value="Unassembled WGS sequence"/>
</dbReference>